<keyword evidence="8" id="KW-0479">Metal-binding</keyword>
<dbReference type="Proteomes" id="UP001447842">
    <property type="component" value="Chromosome"/>
</dbReference>
<keyword evidence="12" id="KW-0411">Iron-sulfur</keyword>
<evidence type="ECO:0000256" key="5">
    <source>
        <dbReference type="ARBA" id="ARBA00012045"/>
    </source>
</evidence>
<dbReference type="PANTHER" id="PTHR42944">
    <property type="entry name" value="ADENINE DNA GLYCOSYLASE"/>
    <property type="match status" value="1"/>
</dbReference>
<comment type="similarity">
    <text evidence="4">Belongs to the Nth/MutY family.</text>
</comment>
<evidence type="ECO:0000256" key="14">
    <source>
        <dbReference type="ARBA" id="ARBA00023295"/>
    </source>
</evidence>
<dbReference type="Gene3D" id="1.10.1670.10">
    <property type="entry name" value="Helix-hairpin-Helix base-excision DNA repair enzymes (C-terminal)"/>
    <property type="match status" value="1"/>
</dbReference>
<comment type="function">
    <text evidence="3">Adenine glycosylase active on G-A mispairs. MutY also corrects error-prone DNA synthesis past GO lesions which are due to the oxidatively damaged form of guanine: 7,8-dihydro-8-oxoguanine (8-oxo-dGTP).</text>
</comment>
<protein>
    <recommendedName>
        <fullName evidence="6">Adenine DNA glycosylase</fullName>
        <ecNumber evidence="5">3.2.2.31</ecNumber>
    </recommendedName>
</protein>
<keyword evidence="13" id="KW-0234">DNA repair</keyword>
<organism evidence="16 17">
    <name type="scientific">Sulfurimonas diazotrophicus</name>
    <dbReference type="NCBI Taxonomy" id="3131939"/>
    <lineage>
        <taxon>Bacteria</taxon>
        <taxon>Pseudomonadati</taxon>
        <taxon>Campylobacterota</taxon>
        <taxon>Epsilonproteobacteria</taxon>
        <taxon>Campylobacterales</taxon>
        <taxon>Sulfurimonadaceae</taxon>
        <taxon>Sulfurimonas</taxon>
    </lineage>
</organism>
<proteinExistence type="inferred from homology"/>
<keyword evidence="11" id="KW-0408">Iron</keyword>
<dbReference type="Pfam" id="PF00730">
    <property type="entry name" value="HhH-GPD"/>
    <property type="match status" value="1"/>
</dbReference>
<dbReference type="SUPFAM" id="SSF48150">
    <property type="entry name" value="DNA-glycosylase"/>
    <property type="match status" value="1"/>
</dbReference>
<name>A0ABZ3HBZ3_9BACT</name>
<dbReference type="SMART" id="SM00478">
    <property type="entry name" value="ENDO3c"/>
    <property type="match status" value="1"/>
</dbReference>
<evidence type="ECO:0000313" key="16">
    <source>
        <dbReference type="EMBL" id="XAU15882.1"/>
    </source>
</evidence>
<evidence type="ECO:0000256" key="11">
    <source>
        <dbReference type="ARBA" id="ARBA00023004"/>
    </source>
</evidence>
<evidence type="ECO:0000256" key="4">
    <source>
        <dbReference type="ARBA" id="ARBA00008343"/>
    </source>
</evidence>
<reference evidence="16 17" key="1">
    <citation type="submission" date="2024-03" db="EMBL/GenBank/DDBJ databases">
        <title>Sulfurimonas sp. HSL3-1.</title>
        <authorList>
            <person name="Wang S."/>
        </authorList>
    </citation>
    <scope>NUCLEOTIDE SEQUENCE [LARGE SCALE GENOMIC DNA]</scope>
    <source>
        <strain evidence="16 17">HSL3-1</strain>
    </source>
</reference>
<comment type="cofactor">
    <cofactor evidence="2">
        <name>[4Fe-4S] cluster</name>
        <dbReference type="ChEBI" id="CHEBI:49883"/>
    </cofactor>
</comment>
<comment type="catalytic activity">
    <reaction evidence="1">
        <text>Hydrolyzes free adenine bases from 7,8-dihydro-8-oxoguanine:adenine mismatched double-stranded DNA, leaving an apurinic site.</text>
        <dbReference type="EC" id="3.2.2.31"/>
    </reaction>
</comment>
<dbReference type="Gene3D" id="3.90.79.10">
    <property type="entry name" value="Nucleoside Triphosphate Pyrophosphohydrolase"/>
    <property type="match status" value="1"/>
</dbReference>
<dbReference type="InterPro" id="IPR044298">
    <property type="entry name" value="MIG/MutY"/>
</dbReference>
<evidence type="ECO:0000256" key="8">
    <source>
        <dbReference type="ARBA" id="ARBA00022723"/>
    </source>
</evidence>
<evidence type="ECO:0000256" key="12">
    <source>
        <dbReference type="ARBA" id="ARBA00023014"/>
    </source>
</evidence>
<evidence type="ECO:0000256" key="1">
    <source>
        <dbReference type="ARBA" id="ARBA00000843"/>
    </source>
</evidence>
<dbReference type="EMBL" id="CP147920">
    <property type="protein sequence ID" value="XAU15882.1"/>
    <property type="molecule type" value="Genomic_DNA"/>
</dbReference>
<dbReference type="InterPro" id="IPR023170">
    <property type="entry name" value="HhH_base_excis_C"/>
</dbReference>
<dbReference type="Gene3D" id="1.10.340.30">
    <property type="entry name" value="Hypothetical protein, domain 2"/>
    <property type="match status" value="1"/>
</dbReference>
<dbReference type="CDD" id="cd00056">
    <property type="entry name" value="ENDO3c"/>
    <property type="match status" value="1"/>
</dbReference>
<keyword evidence="17" id="KW-1185">Reference proteome</keyword>
<dbReference type="InterPro" id="IPR011257">
    <property type="entry name" value="DNA_glycosylase"/>
</dbReference>
<dbReference type="SUPFAM" id="SSF55811">
    <property type="entry name" value="Nudix"/>
    <property type="match status" value="1"/>
</dbReference>
<accession>A0ABZ3HBZ3</accession>
<evidence type="ECO:0000256" key="9">
    <source>
        <dbReference type="ARBA" id="ARBA00022763"/>
    </source>
</evidence>
<evidence type="ECO:0000256" key="10">
    <source>
        <dbReference type="ARBA" id="ARBA00022801"/>
    </source>
</evidence>
<sequence length="318" mass="36493">MNVDLHNRLLQWYEHHGRHTLPWRNTDDPYRIWVSEIMLQQTQVKTVLERFYFPFLERFPTLPSLASAPLDDVLKQWEGLGYYTRAKNLHRAAQLAAPYMPGTVEGLIRLPGIGKSTAHAIAAFAYGAPVPILDANVKRILYRFFGRREADEKTLWRLAEKLFDPEHPFEFNQAMMDIGATLCLPKSTACDACPFEGACKGAAGDPLYYPAPKKRKSVPVRERHIVVYRHNGRYGLKQREGRFLHGLWGFHEQTAPPEQGKTLESIVQVYSHFRLEAQVWLCEAHREGLTYFQREEIDALALSGADHKVLKQLSASRP</sequence>
<dbReference type="GO" id="GO:0016798">
    <property type="term" value="F:hydrolase activity, acting on glycosyl bonds"/>
    <property type="evidence" value="ECO:0007669"/>
    <property type="project" value="UniProtKB-KW"/>
</dbReference>
<evidence type="ECO:0000256" key="7">
    <source>
        <dbReference type="ARBA" id="ARBA00022485"/>
    </source>
</evidence>
<keyword evidence="14 16" id="KW-0326">Glycosidase</keyword>
<evidence type="ECO:0000259" key="15">
    <source>
        <dbReference type="SMART" id="SM00478"/>
    </source>
</evidence>
<dbReference type="InterPro" id="IPR015797">
    <property type="entry name" value="NUDIX_hydrolase-like_dom_sf"/>
</dbReference>
<gene>
    <name evidence="16" type="ORF">WCY31_04060</name>
</gene>
<dbReference type="Pfam" id="PF14815">
    <property type="entry name" value="NUDIX_4"/>
    <property type="match status" value="1"/>
</dbReference>
<dbReference type="PANTHER" id="PTHR42944:SF1">
    <property type="entry name" value="ADENINE DNA GLYCOSYLASE"/>
    <property type="match status" value="1"/>
</dbReference>
<dbReference type="EC" id="3.2.2.31" evidence="5"/>
<keyword evidence="10 16" id="KW-0378">Hydrolase</keyword>
<evidence type="ECO:0000313" key="17">
    <source>
        <dbReference type="Proteomes" id="UP001447842"/>
    </source>
</evidence>
<keyword evidence="9" id="KW-0227">DNA damage</keyword>
<evidence type="ECO:0000256" key="6">
    <source>
        <dbReference type="ARBA" id="ARBA00022023"/>
    </source>
</evidence>
<keyword evidence="7" id="KW-0004">4Fe-4S</keyword>
<dbReference type="InterPro" id="IPR003265">
    <property type="entry name" value="HhH-GPD_domain"/>
</dbReference>
<dbReference type="InterPro" id="IPR029119">
    <property type="entry name" value="MutY_C"/>
</dbReference>
<dbReference type="RefSeq" id="WP_345973248.1">
    <property type="nucleotide sequence ID" value="NZ_CP147920.1"/>
</dbReference>
<feature type="domain" description="HhH-GPD" evidence="15">
    <location>
        <begin position="38"/>
        <end position="181"/>
    </location>
</feature>
<evidence type="ECO:0000256" key="2">
    <source>
        <dbReference type="ARBA" id="ARBA00001966"/>
    </source>
</evidence>
<evidence type="ECO:0000256" key="3">
    <source>
        <dbReference type="ARBA" id="ARBA00002933"/>
    </source>
</evidence>
<evidence type="ECO:0000256" key="13">
    <source>
        <dbReference type="ARBA" id="ARBA00023204"/>
    </source>
</evidence>